<evidence type="ECO:0000313" key="2">
    <source>
        <dbReference type="RefSeq" id="XP_016465312.1"/>
    </source>
</evidence>
<accession>A0A1S3ZLS9</accession>
<dbReference type="AlphaFoldDB" id="A0A1S3ZLS9"/>
<proteinExistence type="predicted"/>
<evidence type="ECO:0000313" key="1">
    <source>
        <dbReference type="Proteomes" id="UP000790787"/>
    </source>
</evidence>
<dbReference type="Gene3D" id="6.10.140.130">
    <property type="match status" value="1"/>
</dbReference>
<organism evidence="1 2">
    <name type="scientific">Nicotiana tabacum</name>
    <name type="common">Common tobacco</name>
    <dbReference type="NCBI Taxonomy" id="4097"/>
    <lineage>
        <taxon>Eukaryota</taxon>
        <taxon>Viridiplantae</taxon>
        <taxon>Streptophyta</taxon>
        <taxon>Embryophyta</taxon>
        <taxon>Tracheophyta</taxon>
        <taxon>Spermatophyta</taxon>
        <taxon>Magnoliopsida</taxon>
        <taxon>eudicotyledons</taxon>
        <taxon>Gunneridae</taxon>
        <taxon>Pentapetalae</taxon>
        <taxon>asterids</taxon>
        <taxon>lamiids</taxon>
        <taxon>Solanales</taxon>
        <taxon>Solanaceae</taxon>
        <taxon>Nicotianoideae</taxon>
        <taxon>Nicotianeae</taxon>
        <taxon>Nicotiana</taxon>
    </lineage>
</organism>
<keyword evidence="1" id="KW-1185">Reference proteome</keyword>
<gene>
    <name evidence="2" type="primary">LOC107788161</name>
</gene>
<dbReference type="GeneID" id="107788161"/>
<dbReference type="RefSeq" id="XP_016465312.1">
    <property type="nucleotide sequence ID" value="XM_016609826.2"/>
</dbReference>
<name>A0A1S3ZLS9_TOBAC</name>
<sequence>MEATSVTIPRFNGDNPKAWIFQVEQYFTRYNIFSDHKLSLASLYLDGEALDWYCWLYRNKQLADWDHFVAKLFIRFRNRDAPKGHSAFLRQLTTVDYYPTRGAAIPPWCTMANSLLPQSCNAQSDYNNFNLAHKVFGEKSDTNTDIVVDVETMLPTPDAVKPEGCDENASILIENDSAGILATQAKEEICHSVLDANTENADFPLPQYFVEPSVYNNNEAQKVFVELFDWSKDTTLDTIEAQFPTDPECHVALSDEANDCANAVENKDKNDEEKIVTIGKEILQFVPAIIVQPLSWIGSTFSCSGDLVMFNTQHGLELAQCLKEMSCIFLNCNCDQLIKRGIFNHFSGLSYAAPILTLRLFPPDRLGLDFPFDPGSSLLTMFLRVTRICVFCAAVGVLELDKFMASTLWDSCNWVDTEHERNLHGSLLSKLGELAVEDKIHGVLEAFAGRYFEPPPNILVNRALGSEVTLIAALDQLIPGFALEISKLSQQVLIHPKKIELGDELHGLEKETYKASKARRVEVTKYLVYLRDKLQYVIMRYKIKKERIAEIRRLNQKRDQLKYAFQETKRGYDIVRATDIKYEASQQMRAAIAKREISSNENSMLIETLREHGLAIPLVEQLSDDGKMIFSKGVDCWLYYISNACKPPFDLSCALDGFIGIQLSSAFIYLAPCHVNTTFDRPGIDSTVYRKDFIW</sequence>
<dbReference type="RefSeq" id="XP_016465312.1">
    <property type="nucleotide sequence ID" value="XM_016609826.1"/>
</dbReference>
<protein>
    <submittedName>
        <fullName evidence="2">Uncharacterized protein LOC107788161 isoform X3</fullName>
    </submittedName>
    <submittedName>
        <fullName evidence="2">Uncharacterized protein isoform X2</fullName>
    </submittedName>
</protein>
<dbReference type="Proteomes" id="UP000790787">
    <property type="component" value="Chromosome 2"/>
</dbReference>
<reference evidence="2" key="2">
    <citation type="submission" date="2025-08" db="UniProtKB">
        <authorList>
            <consortium name="RefSeq"/>
        </authorList>
    </citation>
    <scope>IDENTIFICATION</scope>
    <source>
        <tissue evidence="2">Leaf</tissue>
    </source>
</reference>
<dbReference type="OrthoDB" id="1215065at2759"/>
<reference evidence="1" key="1">
    <citation type="journal article" date="2014" name="Nat. Commun.">
        <title>The tobacco genome sequence and its comparison with those of tomato and potato.</title>
        <authorList>
            <person name="Sierro N."/>
            <person name="Battey J.N."/>
            <person name="Ouadi S."/>
            <person name="Bakaher N."/>
            <person name="Bovet L."/>
            <person name="Willig A."/>
            <person name="Goepfert S."/>
            <person name="Peitsch M.C."/>
            <person name="Ivanov N.V."/>
        </authorList>
    </citation>
    <scope>NUCLEOTIDE SEQUENCE [LARGE SCALE GENOMIC DNA]</scope>
</reference>